<dbReference type="GO" id="GO:0008270">
    <property type="term" value="F:zinc ion binding"/>
    <property type="evidence" value="ECO:0007669"/>
    <property type="project" value="InterPro"/>
</dbReference>
<sequence>MKVTLFAKAIRLQQFLKETGITRNKLHFRFEFEKEPNDDITTWIEIDNGKTVLSCNCDCKHSSIHFDALCSHKISVILYMLKKQFRIMYGKDWAKHLYTSLPQKEVGS</sequence>
<protein>
    <recommendedName>
        <fullName evidence="1">SWIM-type domain-containing protein</fullName>
    </recommendedName>
</protein>
<dbReference type="PROSITE" id="PS50966">
    <property type="entry name" value="ZF_SWIM"/>
    <property type="match status" value="1"/>
</dbReference>
<dbReference type="AlphaFoldDB" id="A0A0F9KY15"/>
<reference evidence="2" key="1">
    <citation type="journal article" date="2015" name="Nature">
        <title>Complex archaea that bridge the gap between prokaryotes and eukaryotes.</title>
        <authorList>
            <person name="Spang A."/>
            <person name="Saw J.H."/>
            <person name="Jorgensen S.L."/>
            <person name="Zaremba-Niedzwiedzka K."/>
            <person name="Martijn J."/>
            <person name="Lind A.E."/>
            <person name="van Eijk R."/>
            <person name="Schleper C."/>
            <person name="Guy L."/>
            <person name="Ettema T.J."/>
        </authorList>
    </citation>
    <scope>NUCLEOTIDE SEQUENCE</scope>
</reference>
<dbReference type="EMBL" id="LAZR01013787">
    <property type="protein sequence ID" value="KKM20340.1"/>
    <property type="molecule type" value="Genomic_DNA"/>
</dbReference>
<feature type="domain" description="SWIM-type" evidence="1">
    <location>
        <begin position="42"/>
        <end position="81"/>
    </location>
</feature>
<evidence type="ECO:0000313" key="2">
    <source>
        <dbReference type="EMBL" id="KKM20340.1"/>
    </source>
</evidence>
<organism evidence="2">
    <name type="scientific">marine sediment metagenome</name>
    <dbReference type="NCBI Taxonomy" id="412755"/>
    <lineage>
        <taxon>unclassified sequences</taxon>
        <taxon>metagenomes</taxon>
        <taxon>ecological metagenomes</taxon>
    </lineage>
</organism>
<accession>A0A0F9KY15</accession>
<comment type="caution">
    <text evidence="2">The sequence shown here is derived from an EMBL/GenBank/DDBJ whole genome shotgun (WGS) entry which is preliminary data.</text>
</comment>
<gene>
    <name evidence="2" type="ORF">LCGC14_1646400</name>
</gene>
<dbReference type="InterPro" id="IPR007527">
    <property type="entry name" value="Znf_SWIM"/>
</dbReference>
<evidence type="ECO:0000259" key="1">
    <source>
        <dbReference type="PROSITE" id="PS50966"/>
    </source>
</evidence>
<proteinExistence type="predicted"/>
<name>A0A0F9KY15_9ZZZZ</name>